<evidence type="ECO:0000313" key="1">
    <source>
        <dbReference type="EMBL" id="QQV91476.1"/>
    </source>
</evidence>
<reference evidence="1" key="1">
    <citation type="submission" date="2020-07" db="EMBL/GenBank/DDBJ databases">
        <title>Highly diverse flavobacterial phages as mortality factor during North Sea spring blooms.</title>
        <authorList>
            <person name="Bartlau N."/>
            <person name="Wichels A."/>
            <person name="Krohne G."/>
            <person name="Adriaenssens E.M."/>
            <person name="Heins A."/>
            <person name="Fuchs B.M."/>
            <person name="Amann R."/>
            <person name="Moraru C."/>
        </authorList>
    </citation>
    <scope>NUCLEOTIDE SEQUENCE</scope>
</reference>
<organism evidence="1 2">
    <name type="scientific">Tenacibaculum phage Gundel_1</name>
    <dbReference type="NCBI Taxonomy" id="2745672"/>
    <lineage>
        <taxon>Viruses</taxon>
        <taxon>Duplodnaviria</taxon>
        <taxon>Heunggongvirae</taxon>
        <taxon>Uroviricota</taxon>
        <taxon>Caudoviricetes</taxon>
        <taxon>Pachyviridae</taxon>
        <taxon>Gundelvirus</taxon>
        <taxon>Gundelvirus Gundel</taxon>
    </lineage>
</organism>
<evidence type="ECO:0000313" key="2">
    <source>
        <dbReference type="Proteomes" id="UP000693868"/>
    </source>
</evidence>
<dbReference type="Proteomes" id="UP000693868">
    <property type="component" value="Segment"/>
</dbReference>
<name>A0A8E4ZDY1_9CAUD</name>
<gene>
    <name evidence="1" type="ORF">Gundel1_43</name>
</gene>
<dbReference type="EMBL" id="MT732474">
    <property type="protein sequence ID" value="QQV91476.1"/>
    <property type="molecule type" value="Genomic_DNA"/>
</dbReference>
<sequence>MTPKDNARVITDKFYKIQITAGKTPDWDIAKKQAEFLCSEVIAVIPMYTRKLNPKWKLWNDTKEQLLKL</sequence>
<keyword evidence="2" id="KW-1185">Reference proteome</keyword>
<protein>
    <submittedName>
        <fullName evidence="1">Uncharacterized protein</fullName>
    </submittedName>
</protein>
<proteinExistence type="predicted"/>
<accession>A0A8E4ZDY1</accession>